<feature type="domain" description="Major facilitator superfamily (MFS) profile" evidence="8">
    <location>
        <begin position="75"/>
        <end position="491"/>
    </location>
</feature>
<proteinExistence type="predicted"/>
<organism evidence="9 10">
    <name type="scientific">Cephalotrichum gorgonifer</name>
    <dbReference type="NCBI Taxonomy" id="2041049"/>
    <lineage>
        <taxon>Eukaryota</taxon>
        <taxon>Fungi</taxon>
        <taxon>Dikarya</taxon>
        <taxon>Ascomycota</taxon>
        <taxon>Pezizomycotina</taxon>
        <taxon>Sordariomycetes</taxon>
        <taxon>Hypocreomycetidae</taxon>
        <taxon>Microascales</taxon>
        <taxon>Microascaceae</taxon>
        <taxon>Cephalotrichum</taxon>
    </lineage>
</organism>
<sequence length="510" mass="55279">MEGGKAQKAETVGCHNSARASEGGNGSASPERPTSIYGEGLSSASGKEAALSTQEAEPSLQAIHRRISRKADMRLLPLVVLLYALSLIDRTNLAGARISGIDAALGLNLGNRYSVVLSIFYIGYVLFELPSNIVLKKAGAPLWLSILALLFGVITLGIGFAKNYATLVALRILLGTLEAGLFPGCLYLMAAWYPRYELQKRVAIFFTGATLLSSFANILSYGLTQIADEPEINGWEYIFIVQGAITIGIAIINFIFLPEFPESKRGNKFLSADEKEALVSRLISERGDAESGKVTWKVVKDVCLAWHTWTVGFVYIGGSCSLYSFLFFLPVILRNSFGFTTVMAFCLSAPPAAFSVFYSLAMSWFADRVHQRGVFVISNSVVAVAGLALTGFLNPPAGRYVGTFLGMGGSTALVSSALAWGQNNVRLDSRRSVLTVTQAVFAAIGGIYSAQVFRQQDAPDYTPGIIATGALLLFNAFLSILSVYFLRRENQKADRGEIMIEESVEFRYTL</sequence>
<feature type="transmembrane region" description="Helical" evidence="7">
    <location>
        <begin position="400"/>
        <end position="421"/>
    </location>
</feature>
<name>A0AAE8N0S1_9PEZI</name>
<keyword evidence="3 7" id="KW-0812">Transmembrane</keyword>
<dbReference type="PANTHER" id="PTHR43791">
    <property type="entry name" value="PERMEASE-RELATED"/>
    <property type="match status" value="1"/>
</dbReference>
<evidence type="ECO:0000256" key="4">
    <source>
        <dbReference type="ARBA" id="ARBA00022989"/>
    </source>
</evidence>
<evidence type="ECO:0000256" key="1">
    <source>
        <dbReference type="ARBA" id="ARBA00004141"/>
    </source>
</evidence>
<feature type="transmembrane region" description="Helical" evidence="7">
    <location>
        <begin position="142"/>
        <end position="161"/>
    </location>
</feature>
<dbReference type="PANTHER" id="PTHR43791:SF3">
    <property type="entry name" value="MAJOR FACILITATOR SUPERFAMILY (MFS) PROFILE DOMAIN-CONTAINING PROTEIN"/>
    <property type="match status" value="1"/>
</dbReference>
<evidence type="ECO:0000256" key="7">
    <source>
        <dbReference type="SAM" id="Phobius"/>
    </source>
</evidence>
<dbReference type="InterPro" id="IPR011701">
    <property type="entry name" value="MFS"/>
</dbReference>
<comment type="subcellular location">
    <subcellularLocation>
        <location evidence="1">Membrane</location>
        <topology evidence="1">Multi-pass membrane protein</topology>
    </subcellularLocation>
</comment>
<feature type="transmembrane region" description="Helical" evidence="7">
    <location>
        <begin position="313"/>
        <end position="333"/>
    </location>
</feature>
<reference evidence="9" key="1">
    <citation type="submission" date="2018-03" db="EMBL/GenBank/DDBJ databases">
        <authorList>
            <person name="Guldener U."/>
        </authorList>
    </citation>
    <scope>NUCLEOTIDE SEQUENCE</scope>
</reference>
<evidence type="ECO:0000256" key="3">
    <source>
        <dbReference type="ARBA" id="ARBA00022692"/>
    </source>
</evidence>
<gene>
    <name evidence="9" type="ORF">DNG_07025</name>
</gene>
<dbReference type="GO" id="GO:0016020">
    <property type="term" value="C:membrane"/>
    <property type="evidence" value="ECO:0007669"/>
    <property type="project" value="UniProtKB-SubCell"/>
</dbReference>
<feature type="region of interest" description="Disordered" evidence="6">
    <location>
        <begin position="1"/>
        <end position="41"/>
    </location>
</feature>
<evidence type="ECO:0000313" key="9">
    <source>
        <dbReference type="EMBL" id="SPO04341.1"/>
    </source>
</evidence>
<dbReference type="Proteomes" id="UP001187682">
    <property type="component" value="Unassembled WGS sequence"/>
</dbReference>
<feature type="transmembrane region" description="Helical" evidence="7">
    <location>
        <begin position="339"/>
        <end position="361"/>
    </location>
</feature>
<dbReference type="Pfam" id="PF07690">
    <property type="entry name" value="MFS_1"/>
    <property type="match status" value="1"/>
</dbReference>
<dbReference type="FunFam" id="1.20.1250.20:FF:000018">
    <property type="entry name" value="MFS transporter permease"/>
    <property type="match status" value="1"/>
</dbReference>
<evidence type="ECO:0000259" key="8">
    <source>
        <dbReference type="PROSITE" id="PS50850"/>
    </source>
</evidence>
<evidence type="ECO:0000256" key="6">
    <source>
        <dbReference type="SAM" id="MobiDB-lite"/>
    </source>
</evidence>
<protein>
    <submittedName>
        <fullName evidence="9">Related to putative tartrate transporter</fullName>
    </submittedName>
</protein>
<feature type="transmembrane region" description="Helical" evidence="7">
    <location>
        <begin position="113"/>
        <end position="135"/>
    </location>
</feature>
<dbReference type="PROSITE" id="PS50850">
    <property type="entry name" value="MFS"/>
    <property type="match status" value="1"/>
</dbReference>
<keyword evidence="2" id="KW-0813">Transport</keyword>
<dbReference type="InterPro" id="IPR020846">
    <property type="entry name" value="MFS_dom"/>
</dbReference>
<feature type="transmembrane region" description="Helical" evidence="7">
    <location>
        <begin position="202"/>
        <end position="223"/>
    </location>
</feature>
<feature type="transmembrane region" description="Helical" evidence="7">
    <location>
        <begin position="465"/>
        <end position="486"/>
    </location>
</feature>
<dbReference type="InterPro" id="IPR036259">
    <property type="entry name" value="MFS_trans_sf"/>
</dbReference>
<evidence type="ECO:0000256" key="2">
    <source>
        <dbReference type="ARBA" id="ARBA00022448"/>
    </source>
</evidence>
<evidence type="ECO:0000313" key="10">
    <source>
        <dbReference type="Proteomes" id="UP001187682"/>
    </source>
</evidence>
<evidence type="ECO:0000256" key="5">
    <source>
        <dbReference type="ARBA" id="ARBA00023136"/>
    </source>
</evidence>
<dbReference type="GO" id="GO:0022857">
    <property type="term" value="F:transmembrane transporter activity"/>
    <property type="evidence" value="ECO:0007669"/>
    <property type="project" value="InterPro"/>
</dbReference>
<accession>A0AAE8N0S1</accession>
<keyword evidence="5 7" id="KW-0472">Membrane</keyword>
<dbReference type="EMBL" id="ONZQ02000010">
    <property type="protein sequence ID" value="SPO04341.1"/>
    <property type="molecule type" value="Genomic_DNA"/>
</dbReference>
<feature type="transmembrane region" description="Helical" evidence="7">
    <location>
        <begin position="373"/>
        <end position="394"/>
    </location>
</feature>
<dbReference type="Gene3D" id="1.20.1250.20">
    <property type="entry name" value="MFS general substrate transporter like domains"/>
    <property type="match status" value="2"/>
</dbReference>
<feature type="transmembrane region" description="Helical" evidence="7">
    <location>
        <begin position="75"/>
        <end position="93"/>
    </location>
</feature>
<comment type="caution">
    <text evidence="9">The sequence shown here is derived from an EMBL/GenBank/DDBJ whole genome shotgun (WGS) entry which is preliminary data.</text>
</comment>
<feature type="transmembrane region" description="Helical" evidence="7">
    <location>
        <begin position="167"/>
        <end position="190"/>
    </location>
</feature>
<feature type="transmembrane region" description="Helical" evidence="7">
    <location>
        <begin position="235"/>
        <end position="257"/>
    </location>
</feature>
<keyword evidence="4 7" id="KW-1133">Transmembrane helix</keyword>
<feature type="transmembrane region" description="Helical" evidence="7">
    <location>
        <begin position="433"/>
        <end position="453"/>
    </location>
</feature>
<keyword evidence="10" id="KW-1185">Reference proteome</keyword>
<dbReference type="SUPFAM" id="SSF103473">
    <property type="entry name" value="MFS general substrate transporter"/>
    <property type="match status" value="1"/>
</dbReference>
<dbReference type="AlphaFoldDB" id="A0AAE8N0S1"/>